<dbReference type="Proteomes" id="UP000264120">
    <property type="component" value="Plasmid unnamed3"/>
</dbReference>
<evidence type="ECO:0008006" key="3">
    <source>
        <dbReference type="Google" id="ProtNLM"/>
    </source>
</evidence>
<sequence>MSKDTTQVTKKASVPLIVKAGRGNLGGSTFLTAICEIAASASRNFLMADGDMRNPGISASPLYARYGLPRPDSEDEHEISEWFSMVFSAATEKRLPLVLDIGGGDRTMEQWAAEVDLVAFAESAGLEVCGLFFCGGDADDLAYITRLWETGKFRPTKGAVVFNAMTVPSGHAGSDILQSRTADPSLKPLFTAGIETLEFPKLGCMGAVKETGLSYHDAAAGKIGSGGKPIDPVKRFMVTRWLNTIRQNIEVAGLQEMLP</sequence>
<gene>
    <name evidence="1" type="ORF">CD178_03423</name>
</gene>
<keyword evidence="2" id="KW-1185">Reference proteome</keyword>
<dbReference type="AlphaFoldDB" id="A0A347WH24"/>
<dbReference type="OrthoDB" id="8446074at2"/>
<name>A0A347WH24_9PROT</name>
<protein>
    <recommendedName>
        <fullName evidence="3">CobQ/CobB/MinD/ParA nucleotide binding domain protein</fullName>
    </recommendedName>
</protein>
<geneLocation type="plasmid" evidence="1 2">
    <name>unnamed3</name>
</geneLocation>
<organism evidence="1 2">
    <name type="scientific">Komagataeibacter saccharivorans</name>
    <dbReference type="NCBI Taxonomy" id="265959"/>
    <lineage>
        <taxon>Bacteria</taxon>
        <taxon>Pseudomonadati</taxon>
        <taxon>Pseudomonadota</taxon>
        <taxon>Alphaproteobacteria</taxon>
        <taxon>Acetobacterales</taxon>
        <taxon>Acetobacteraceae</taxon>
        <taxon>Komagataeibacter</taxon>
    </lineage>
</organism>
<dbReference type="KEGG" id="ksc:CD178_03423"/>
<proteinExistence type="predicted"/>
<dbReference type="EMBL" id="CP023039">
    <property type="protein sequence ID" value="AXY24167.1"/>
    <property type="molecule type" value="Genomic_DNA"/>
</dbReference>
<accession>A0A347WH24</accession>
<reference evidence="1 2" key="1">
    <citation type="submission" date="2017-08" db="EMBL/GenBank/DDBJ databases">
        <title>Complete genome sequence of Gluconacetobacter saccharivorans CV1 isolated from Fermented Vinegar.</title>
        <authorList>
            <person name="Kim S.-Y."/>
        </authorList>
    </citation>
    <scope>NUCLEOTIDE SEQUENCE [LARGE SCALE GENOMIC DNA]</scope>
    <source>
        <strain evidence="1 2">CV1</strain>
        <plasmid evidence="1 2">unnamed3</plasmid>
    </source>
</reference>
<evidence type="ECO:0000313" key="2">
    <source>
        <dbReference type="Proteomes" id="UP000264120"/>
    </source>
</evidence>
<dbReference type="RefSeq" id="WP_110548249.1">
    <property type="nucleotide sequence ID" value="NZ_CP023039.1"/>
</dbReference>
<keyword evidence="1" id="KW-0614">Plasmid</keyword>
<evidence type="ECO:0000313" key="1">
    <source>
        <dbReference type="EMBL" id="AXY24167.1"/>
    </source>
</evidence>